<organism evidence="1 2">
    <name type="scientific">Petrolisthes manimaculis</name>
    <dbReference type="NCBI Taxonomy" id="1843537"/>
    <lineage>
        <taxon>Eukaryota</taxon>
        <taxon>Metazoa</taxon>
        <taxon>Ecdysozoa</taxon>
        <taxon>Arthropoda</taxon>
        <taxon>Crustacea</taxon>
        <taxon>Multicrustacea</taxon>
        <taxon>Malacostraca</taxon>
        <taxon>Eumalacostraca</taxon>
        <taxon>Eucarida</taxon>
        <taxon>Decapoda</taxon>
        <taxon>Pleocyemata</taxon>
        <taxon>Anomura</taxon>
        <taxon>Galatheoidea</taxon>
        <taxon>Porcellanidae</taxon>
        <taxon>Petrolisthes</taxon>
    </lineage>
</organism>
<evidence type="ECO:0000313" key="1">
    <source>
        <dbReference type="EMBL" id="KAK4311149.1"/>
    </source>
</evidence>
<protein>
    <recommendedName>
        <fullName evidence="3">DDE Tnp4 domain-containing protein</fullName>
    </recommendedName>
</protein>
<keyword evidence="2" id="KW-1185">Reference proteome</keyword>
<name>A0AAE1UA05_9EUCA</name>
<evidence type="ECO:0000313" key="2">
    <source>
        <dbReference type="Proteomes" id="UP001292094"/>
    </source>
</evidence>
<reference evidence="1" key="1">
    <citation type="submission" date="2023-11" db="EMBL/GenBank/DDBJ databases">
        <title>Genome assemblies of two species of porcelain crab, Petrolisthes cinctipes and Petrolisthes manimaculis (Anomura: Porcellanidae).</title>
        <authorList>
            <person name="Angst P."/>
        </authorList>
    </citation>
    <scope>NUCLEOTIDE SEQUENCE</scope>
    <source>
        <strain evidence="1">PB745_02</strain>
        <tissue evidence="1">Gill</tissue>
    </source>
</reference>
<sequence length="237" mass="27007">MSQHRIPCNMALPMPPLQDMPGHIALPIPPQQDTDEYYMDEVLINNLKIQQQKKRGRKACRWTLNWRKTLELGLRLAITLHFMTTGEAYKSTVLNFRVGANSISTLVPDTCEAEAITQKFMSDVIVCPSSPQHWKEVASGFSDSWNFHYTIGAIDGKHVAIQLPPNCGSYYYNYKGYLSIVLLALVDSKDEFIYIDIRTYFYAFPTFIISTISQSVPFLFVNALSSLHFSLYLSCQT</sequence>
<accession>A0AAE1UA05</accession>
<evidence type="ECO:0008006" key="3">
    <source>
        <dbReference type="Google" id="ProtNLM"/>
    </source>
</evidence>
<dbReference type="AlphaFoldDB" id="A0AAE1UA05"/>
<dbReference type="EMBL" id="JAWZYT010001551">
    <property type="protein sequence ID" value="KAK4311149.1"/>
    <property type="molecule type" value="Genomic_DNA"/>
</dbReference>
<dbReference type="Proteomes" id="UP001292094">
    <property type="component" value="Unassembled WGS sequence"/>
</dbReference>
<comment type="caution">
    <text evidence="1">The sequence shown here is derived from an EMBL/GenBank/DDBJ whole genome shotgun (WGS) entry which is preliminary data.</text>
</comment>
<gene>
    <name evidence="1" type="ORF">Pmani_017351</name>
</gene>
<proteinExistence type="predicted"/>